<evidence type="ECO:0000256" key="2">
    <source>
        <dbReference type="ARBA" id="ARBA00022741"/>
    </source>
</evidence>
<gene>
    <name evidence="5" type="ORF">AALA52_06215</name>
</gene>
<dbReference type="SUPFAM" id="SSF52540">
    <property type="entry name" value="P-loop containing nucleoside triphosphate hydrolases"/>
    <property type="match status" value="1"/>
</dbReference>
<keyword evidence="1" id="KW-0813">Transport</keyword>
<dbReference type="PANTHER" id="PTHR42939">
    <property type="entry name" value="ABC TRANSPORTER ATP-BINDING PROTEIN ALBC-RELATED"/>
    <property type="match status" value="1"/>
</dbReference>
<dbReference type="Proteomes" id="UP001565283">
    <property type="component" value="Unassembled WGS sequence"/>
</dbReference>
<dbReference type="GO" id="GO:0005524">
    <property type="term" value="F:ATP binding"/>
    <property type="evidence" value="ECO:0007669"/>
    <property type="project" value="UniProtKB-KW"/>
</dbReference>
<dbReference type="InterPro" id="IPR051782">
    <property type="entry name" value="ABC_Transporter_VariousFunc"/>
</dbReference>
<dbReference type="Gene3D" id="3.40.50.300">
    <property type="entry name" value="P-loop containing nucleotide triphosphate hydrolases"/>
    <property type="match status" value="1"/>
</dbReference>
<keyword evidence="6" id="KW-1185">Reference proteome</keyword>
<dbReference type="PANTHER" id="PTHR42939:SF1">
    <property type="entry name" value="ABC TRANSPORTER ATP-BINDING PROTEIN ALBC-RELATED"/>
    <property type="match status" value="1"/>
</dbReference>
<keyword evidence="3 5" id="KW-0067">ATP-binding</keyword>
<name>A0ABV4D488_9LACT</name>
<evidence type="ECO:0000256" key="1">
    <source>
        <dbReference type="ARBA" id="ARBA00022448"/>
    </source>
</evidence>
<feature type="domain" description="ABC transporter" evidence="4">
    <location>
        <begin position="4"/>
        <end position="219"/>
    </location>
</feature>
<keyword evidence="2" id="KW-0547">Nucleotide-binding</keyword>
<organism evidence="5 6">
    <name type="scientific">Lactococcus ileimucosae</name>
    <dbReference type="NCBI Taxonomy" id="2941329"/>
    <lineage>
        <taxon>Bacteria</taxon>
        <taxon>Bacillati</taxon>
        <taxon>Bacillota</taxon>
        <taxon>Bacilli</taxon>
        <taxon>Lactobacillales</taxon>
        <taxon>Streptococcaceae</taxon>
        <taxon>Lactococcus</taxon>
    </lineage>
</organism>
<evidence type="ECO:0000259" key="4">
    <source>
        <dbReference type="PROSITE" id="PS50893"/>
    </source>
</evidence>
<protein>
    <submittedName>
        <fullName evidence="5">ATP-binding cassette domain-containing protein</fullName>
    </submittedName>
</protein>
<dbReference type="InterPro" id="IPR003439">
    <property type="entry name" value="ABC_transporter-like_ATP-bd"/>
</dbReference>
<evidence type="ECO:0000256" key="3">
    <source>
        <dbReference type="ARBA" id="ARBA00022840"/>
    </source>
</evidence>
<accession>A0ABV4D488</accession>
<evidence type="ECO:0000313" key="6">
    <source>
        <dbReference type="Proteomes" id="UP001565283"/>
    </source>
</evidence>
<dbReference type="Pfam" id="PF00005">
    <property type="entry name" value="ABC_tran"/>
    <property type="match status" value="1"/>
</dbReference>
<comment type="caution">
    <text evidence="5">The sequence shown here is derived from an EMBL/GenBank/DDBJ whole genome shotgun (WGS) entry which is preliminary data.</text>
</comment>
<evidence type="ECO:0000313" key="5">
    <source>
        <dbReference type="EMBL" id="MEY8443834.1"/>
    </source>
</evidence>
<reference evidence="5 6" key="1">
    <citation type="submission" date="2024-03" db="EMBL/GenBank/DDBJ databases">
        <title>Mouse gut bacterial collection (mGBC) of GemPharmatech.</title>
        <authorList>
            <person name="He Y."/>
            <person name="Dong L."/>
            <person name="Wu D."/>
            <person name="Gao X."/>
            <person name="Lin Z."/>
        </authorList>
    </citation>
    <scope>NUCLEOTIDE SEQUENCE [LARGE SCALE GENOMIC DNA]</scope>
    <source>
        <strain evidence="5 6">61-15</strain>
    </source>
</reference>
<dbReference type="InterPro" id="IPR027417">
    <property type="entry name" value="P-loop_NTPase"/>
</dbReference>
<proteinExistence type="predicted"/>
<dbReference type="RefSeq" id="WP_369948393.1">
    <property type="nucleotide sequence ID" value="NZ_JBCLSH010000019.1"/>
</dbReference>
<sequence length="220" mass="25444">MENVKIEELYKQFSEKIIFENANATFESGKISFLMSPNGWGKTTLIKLLSGLQKEDSGKVKNPYIHQDSFTLYDDLSLYGNLSGYKNIEIFTKFKYSKEEIDAVAIRYLPSSRLKKKISIYSLGEGKKISLIIWELLTPKLSMMDEITNGLDYQALADLKKLLSEAKTDKIILLTGHDFGFYEDIIDNLYVLSDYKIIQEMKWKEYGVKGTYEKYFAPRN</sequence>
<dbReference type="EMBL" id="JBCLSH010000019">
    <property type="protein sequence ID" value="MEY8443834.1"/>
    <property type="molecule type" value="Genomic_DNA"/>
</dbReference>
<dbReference type="PROSITE" id="PS50893">
    <property type="entry name" value="ABC_TRANSPORTER_2"/>
    <property type="match status" value="1"/>
</dbReference>